<dbReference type="Gene3D" id="3.90.320.10">
    <property type="match status" value="1"/>
</dbReference>
<evidence type="ECO:0000313" key="1">
    <source>
        <dbReference type="EMBL" id="AFI85294.1"/>
    </source>
</evidence>
<dbReference type="Pfam" id="PF13366">
    <property type="entry name" value="PDDEXK_3"/>
    <property type="match status" value="1"/>
</dbReference>
<organism evidence="1 2">
    <name type="scientific">Methylophaga nitratireducenticrescens</name>
    <dbReference type="NCBI Taxonomy" id="754476"/>
    <lineage>
        <taxon>Bacteria</taxon>
        <taxon>Pseudomonadati</taxon>
        <taxon>Pseudomonadota</taxon>
        <taxon>Gammaproteobacteria</taxon>
        <taxon>Thiotrichales</taxon>
        <taxon>Piscirickettsiaceae</taxon>
        <taxon>Methylophaga</taxon>
    </lineage>
</organism>
<dbReference type="InterPro" id="IPR026350">
    <property type="entry name" value="GxxExxY"/>
</dbReference>
<sequence>MSNELTGEIIGAAIEVHRQIGPGLLETIYEECLISELQNKGLKLSSQHSLPIIYKGKQLNSVYRLDLLVENEVIVELKTVESLSGLHKAQLLTYLKLAKLRYGLLLNFNVPMMRQGIVRLLND</sequence>
<dbReference type="EMBL" id="CP003390">
    <property type="protein sequence ID" value="AFI85294.1"/>
    <property type="molecule type" value="Genomic_DNA"/>
</dbReference>
<dbReference type="NCBIfam" id="TIGR04256">
    <property type="entry name" value="GxxExxY"/>
    <property type="match status" value="1"/>
</dbReference>
<dbReference type="OrthoDB" id="9806869at2"/>
<dbReference type="STRING" id="754476.Q7A_2495"/>
<dbReference type="AlphaFoldDB" id="I1XLM5"/>
<dbReference type="Proteomes" id="UP000009144">
    <property type="component" value="Chromosome"/>
</dbReference>
<keyword evidence="2" id="KW-1185">Reference proteome</keyword>
<dbReference type="HOGENOM" id="CLU_134960_1_0_6"/>
<dbReference type="eggNOG" id="COG0614">
    <property type="taxonomic scope" value="Bacteria"/>
</dbReference>
<reference evidence="1 2" key="2">
    <citation type="journal article" date="2013" name="Int. J. Syst. Evol. Microbiol.">
        <title>Methylophaga nitratireducenticrescens sp. nov. and Methylophaga frappieri sp. nov., isolated from the biofilm of the methanol-fed denitrification system treating the seawater at the Montreal Biodome.</title>
        <authorList>
            <person name="Villeneuve C."/>
            <person name="Martineau C."/>
            <person name="Mauffrey F."/>
            <person name="Villemur R."/>
        </authorList>
    </citation>
    <scope>NUCLEOTIDE SEQUENCE [LARGE SCALE GENOMIC DNA]</scope>
    <source>
        <strain evidence="1 2">JAM1</strain>
    </source>
</reference>
<name>I1XLM5_METNJ</name>
<gene>
    <name evidence="1" type="ordered locus">Q7A_2495</name>
</gene>
<evidence type="ECO:0000313" key="2">
    <source>
        <dbReference type="Proteomes" id="UP000009144"/>
    </source>
</evidence>
<dbReference type="RefSeq" id="WP_014707658.1">
    <property type="nucleotide sequence ID" value="NC_017857.3"/>
</dbReference>
<dbReference type="PATRIC" id="fig|754476.3.peg.2455"/>
<dbReference type="InterPro" id="IPR011604">
    <property type="entry name" value="PDDEXK-like_dom_sf"/>
</dbReference>
<reference evidence="1 2" key="1">
    <citation type="journal article" date="2012" name="J. Bacteriol.">
        <title>Complete genome sequences of Methylophaga sp. strain JAM1 and Methylophaga sp. strain JAM7.</title>
        <authorList>
            <person name="Villeneuve C."/>
            <person name="Martineau C."/>
            <person name="Mauffrey F."/>
            <person name="Villemur R."/>
        </authorList>
    </citation>
    <scope>NUCLEOTIDE SEQUENCE [LARGE SCALE GENOMIC DNA]</scope>
    <source>
        <strain evidence="1 2">JAM1</strain>
    </source>
</reference>
<protein>
    <submittedName>
        <fullName evidence="1">Uncharacterized protein</fullName>
    </submittedName>
</protein>
<proteinExistence type="predicted"/>
<dbReference type="KEGG" id="mej:Q7A_2495"/>
<accession>I1XLM5</accession>